<dbReference type="InterPro" id="IPR003172">
    <property type="entry name" value="ML_dom"/>
</dbReference>
<dbReference type="VEuPathDB" id="FungiDB:RhiirA1_458379"/>
<feature type="domain" description="MD-2-related lipid-recognition" evidence="2">
    <location>
        <begin position="105"/>
        <end position="184"/>
    </location>
</feature>
<dbReference type="InterPro" id="IPR014756">
    <property type="entry name" value="Ig_E-set"/>
</dbReference>
<dbReference type="SUPFAM" id="SSF81296">
    <property type="entry name" value="E set domains"/>
    <property type="match status" value="1"/>
</dbReference>
<dbReference type="AlphaFoldDB" id="A0A2N0RW53"/>
<evidence type="ECO:0000256" key="1">
    <source>
        <dbReference type="ARBA" id="ARBA00016056"/>
    </source>
</evidence>
<accession>A0A2N0RW53</accession>
<comment type="caution">
    <text evidence="3">The sequence shown here is derived from an EMBL/GenBank/DDBJ whole genome shotgun (WGS) entry which is preliminary data.</text>
</comment>
<dbReference type="Pfam" id="PF02221">
    <property type="entry name" value="E1_DerP2_DerF2"/>
    <property type="match status" value="1"/>
</dbReference>
<evidence type="ECO:0000313" key="3">
    <source>
        <dbReference type="EMBL" id="PKC67508.1"/>
    </source>
</evidence>
<protein>
    <recommendedName>
        <fullName evidence="1">Phosphatidylglycerol/phosphatidylinositol transfer protein</fullName>
    </recommendedName>
</protein>
<reference evidence="3 4" key="2">
    <citation type="submission" date="2017-10" db="EMBL/GenBank/DDBJ databases">
        <title>Genome analyses suggest a sexual origin of heterokaryosis in a supposedly ancient asexual fungus.</title>
        <authorList>
            <person name="Corradi N."/>
            <person name="Sedzielewska K."/>
            <person name="Noel J."/>
            <person name="Charron P."/>
            <person name="Farinelli L."/>
            <person name="Marton T."/>
            <person name="Kruger M."/>
            <person name="Pelin A."/>
            <person name="Brachmann A."/>
            <person name="Corradi N."/>
        </authorList>
    </citation>
    <scope>NUCLEOTIDE SEQUENCE [LARGE SCALE GENOMIC DNA]</scope>
    <source>
        <strain evidence="3 4">A1</strain>
    </source>
</reference>
<dbReference type="VEuPathDB" id="FungiDB:RhiirFUN_013258"/>
<dbReference type="EMBL" id="LLXH01000388">
    <property type="protein sequence ID" value="PKC67508.1"/>
    <property type="molecule type" value="Genomic_DNA"/>
</dbReference>
<proteinExistence type="predicted"/>
<dbReference type="Gene3D" id="1.20.1050.10">
    <property type="match status" value="1"/>
</dbReference>
<organism evidence="3 4">
    <name type="scientific">Rhizophagus irregularis</name>
    <dbReference type="NCBI Taxonomy" id="588596"/>
    <lineage>
        <taxon>Eukaryota</taxon>
        <taxon>Fungi</taxon>
        <taxon>Fungi incertae sedis</taxon>
        <taxon>Mucoromycota</taxon>
        <taxon>Glomeromycotina</taxon>
        <taxon>Glomeromycetes</taxon>
        <taxon>Glomerales</taxon>
        <taxon>Glomeraceae</taxon>
        <taxon>Rhizophagus</taxon>
    </lineage>
</organism>
<gene>
    <name evidence="3" type="ORF">RhiirA1_458379</name>
</gene>
<reference evidence="3 4" key="1">
    <citation type="submission" date="2017-10" db="EMBL/GenBank/DDBJ databases">
        <title>Extensive intraspecific genome diversity in a model arbuscular mycorrhizal fungus.</title>
        <authorList>
            <person name="Chen E.C.H."/>
            <person name="Morin E."/>
            <person name="Baudet D."/>
            <person name="Noel J."/>
            <person name="Ndikumana S."/>
            <person name="Charron P."/>
            <person name="St-Onge C."/>
            <person name="Giorgi J."/>
            <person name="Grigoriev I.V."/>
            <person name="Roux C."/>
            <person name="Martin F.M."/>
            <person name="Corradi N."/>
        </authorList>
    </citation>
    <scope>NUCLEOTIDE SEQUENCE [LARGE SCALE GENOMIC DNA]</scope>
    <source>
        <strain evidence="3 4">A1</strain>
    </source>
</reference>
<evidence type="ECO:0000259" key="2">
    <source>
        <dbReference type="Pfam" id="PF02221"/>
    </source>
</evidence>
<evidence type="ECO:0000313" key="4">
    <source>
        <dbReference type="Proteomes" id="UP000232688"/>
    </source>
</evidence>
<dbReference type="VEuPathDB" id="FungiDB:FUN_016510"/>
<dbReference type="Proteomes" id="UP000232688">
    <property type="component" value="Unassembled WGS sequence"/>
</dbReference>
<name>A0A2N0RW53_9GLOM</name>
<sequence>MLIQMYKEKVPFSCVNIAEQYEHEAEVARSGPHSNLLSVRNTLLNAFKEKISSKVIVGLWRSALKNAKGYFESEEFDAYSSSDDDHVDGNASADPPRIIPRQLDPFKPCDITKTYPLTITTLSYSPNPIVAGGNLMLKIAGTTQVEVQQKSTLKIQMTYLPSKTLDFCDLVASYIPCPISVAEEFLLPTMMDSKFTNLVEQFISVETSYYTQLLSKFIMQLIHLKHHGGKPNLKTVNEAREELDKTMKNYGG</sequence>